<keyword evidence="2" id="KW-0964">Secreted</keyword>
<dbReference type="SMART" id="SM00121">
    <property type="entry name" value="IB"/>
    <property type="match status" value="1"/>
</dbReference>
<dbReference type="GO" id="GO:0005520">
    <property type="term" value="F:insulin-like growth factor binding"/>
    <property type="evidence" value="ECO:0007669"/>
    <property type="project" value="InterPro"/>
</dbReference>
<dbReference type="GO" id="GO:0009966">
    <property type="term" value="P:regulation of signal transduction"/>
    <property type="evidence" value="ECO:0007669"/>
    <property type="project" value="TreeGrafter"/>
</dbReference>
<dbReference type="GO" id="GO:0001558">
    <property type="term" value="P:regulation of cell growth"/>
    <property type="evidence" value="ECO:0007669"/>
    <property type="project" value="InterPro"/>
</dbReference>
<keyword evidence="4" id="KW-1015">Disulfide bond</keyword>
<evidence type="ECO:0000256" key="4">
    <source>
        <dbReference type="ARBA" id="ARBA00023157"/>
    </source>
</evidence>
<evidence type="ECO:0000313" key="7">
    <source>
        <dbReference type="EMBL" id="JAW07063.1"/>
    </source>
</evidence>
<feature type="domain" description="IGFBP N-terminal" evidence="6">
    <location>
        <begin position="21"/>
        <end position="94"/>
    </location>
</feature>
<dbReference type="PANTHER" id="PTHR14186:SF20">
    <property type="entry name" value="CYSTEINE-RICH MOTOR NEURON 1 PROTEIN-LIKE"/>
    <property type="match status" value="1"/>
</dbReference>
<dbReference type="GO" id="GO:0005576">
    <property type="term" value="C:extracellular region"/>
    <property type="evidence" value="ECO:0007669"/>
    <property type="project" value="UniProtKB-SubCell"/>
</dbReference>
<evidence type="ECO:0000259" key="6">
    <source>
        <dbReference type="PROSITE" id="PS51323"/>
    </source>
</evidence>
<accession>A0A224XET6</accession>
<sequence length="97" mass="10305">MASKFCLISFVVLGGVFLAALALDCRECGTYECQPPPNNCPVGTVTDLCDCCLECGKAENEECGGTWDMNGKCGTGLKCIKDAEPYGDGICRKSSDY</sequence>
<reference evidence="7" key="1">
    <citation type="submission" date="2016-10" db="EMBL/GenBank/DDBJ databases">
        <title>Venom proteomic and venom gland transcriptomic analyses of the scorpion Megacormus gertschi Diaz-Najera, 1966 (Scorpiones: Euscorpiidae: Megacorminae).</title>
        <authorList>
            <person name="Santibanez-Lopez C.E."/>
            <person name="Cid-Uribe J.I."/>
            <person name="Zamudio F.Z."/>
            <person name="Batista C.V."/>
            <person name="Ortiz E."/>
            <person name="Possani L.D."/>
        </authorList>
    </citation>
    <scope>NUCLEOTIDE SEQUENCE</scope>
    <source>
        <tissue evidence="7">Venom gland</tissue>
    </source>
</reference>
<feature type="chain" id="PRO_5012849963" evidence="5">
    <location>
        <begin position="23"/>
        <end position="97"/>
    </location>
</feature>
<dbReference type="SUPFAM" id="SSF57184">
    <property type="entry name" value="Growth factor receptor domain"/>
    <property type="match status" value="1"/>
</dbReference>
<evidence type="ECO:0000256" key="2">
    <source>
        <dbReference type="ARBA" id="ARBA00022525"/>
    </source>
</evidence>
<dbReference type="EMBL" id="GFBG01000104">
    <property type="protein sequence ID" value="JAW07063.1"/>
    <property type="molecule type" value="Transcribed_RNA"/>
</dbReference>
<organism evidence="7">
    <name type="scientific">Megacormus gertschi</name>
    <dbReference type="NCBI Taxonomy" id="1843536"/>
    <lineage>
        <taxon>Eukaryota</taxon>
        <taxon>Metazoa</taxon>
        <taxon>Ecdysozoa</taxon>
        <taxon>Arthropoda</taxon>
        <taxon>Chelicerata</taxon>
        <taxon>Arachnida</taxon>
        <taxon>Scorpiones</taxon>
        <taxon>Iurida</taxon>
        <taxon>Chactoidea</taxon>
        <taxon>Euscorpiidae</taxon>
        <taxon>Megacorminae</taxon>
        <taxon>Megacormini</taxon>
        <taxon>Megacormus</taxon>
    </lineage>
</organism>
<feature type="signal peptide" evidence="5">
    <location>
        <begin position="1"/>
        <end position="22"/>
    </location>
</feature>
<evidence type="ECO:0000256" key="5">
    <source>
        <dbReference type="SAM" id="SignalP"/>
    </source>
</evidence>
<dbReference type="InterPro" id="IPR000867">
    <property type="entry name" value="IGFBP-like"/>
</dbReference>
<comment type="subcellular location">
    <subcellularLocation>
        <location evidence="1">Secreted</location>
    </subcellularLocation>
</comment>
<dbReference type="Pfam" id="PF00219">
    <property type="entry name" value="IGFBP"/>
    <property type="match status" value="1"/>
</dbReference>
<protein>
    <submittedName>
        <fullName evidence="7">Putative venom gland protein</fullName>
    </submittedName>
</protein>
<name>A0A224XET6_9SCOR</name>
<dbReference type="Gene3D" id="4.10.40.20">
    <property type="match status" value="1"/>
</dbReference>
<evidence type="ECO:0000256" key="3">
    <source>
        <dbReference type="ARBA" id="ARBA00022729"/>
    </source>
</evidence>
<dbReference type="InterPro" id="IPR009030">
    <property type="entry name" value="Growth_fac_rcpt_cys_sf"/>
</dbReference>
<keyword evidence="3 5" id="KW-0732">Signal</keyword>
<evidence type="ECO:0000256" key="1">
    <source>
        <dbReference type="ARBA" id="ARBA00004613"/>
    </source>
</evidence>
<dbReference type="PROSITE" id="PS51323">
    <property type="entry name" value="IGFBP_N_2"/>
    <property type="match status" value="1"/>
</dbReference>
<dbReference type="InterPro" id="IPR011390">
    <property type="entry name" value="IGFBP_rP_mac25"/>
</dbReference>
<dbReference type="PANTHER" id="PTHR14186">
    <property type="entry name" value="INSULIN-LIKE GROWTH FACTOR BINDING PROTEIN-RELATED"/>
    <property type="match status" value="1"/>
</dbReference>
<proteinExistence type="predicted"/>
<dbReference type="AlphaFoldDB" id="A0A224XET6"/>